<feature type="transmembrane region" description="Helical" evidence="13">
    <location>
        <begin position="135"/>
        <end position="160"/>
    </location>
</feature>
<evidence type="ECO:0000256" key="7">
    <source>
        <dbReference type="ARBA" id="ARBA00022692"/>
    </source>
</evidence>
<evidence type="ECO:0000256" key="5">
    <source>
        <dbReference type="ARBA" id="ARBA00022475"/>
    </source>
</evidence>
<dbReference type="EMBL" id="AP014704">
    <property type="protein sequence ID" value="BAQ47248.1"/>
    <property type="molecule type" value="Genomic_DNA"/>
</dbReference>
<keyword evidence="9" id="KW-0406">Ion transport</keyword>
<keyword evidence="6" id="KW-0533">Nickel</keyword>
<feature type="transmembrane region" description="Helical" evidence="13">
    <location>
        <begin position="172"/>
        <end position="191"/>
    </location>
</feature>
<reference evidence="14 15" key="1">
    <citation type="journal article" date="2015" name="Genome Announc.">
        <title>Complete Genome Sequence of Methylobacterium aquaticum Strain 22A, Isolated from Racomitrium japonicum Moss.</title>
        <authorList>
            <person name="Tani A."/>
            <person name="Ogura Y."/>
            <person name="Hayashi T."/>
            <person name="Kimbara K."/>
        </authorList>
    </citation>
    <scope>NUCLEOTIDE SEQUENCE [LARGE SCALE GENOMIC DNA]</scope>
    <source>
        <strain evidence="14 15">MA-22A</strain>
    </source>
</reference>
<evidence type="ECO:0000313" key="15">
    <source>
        <dbReference type="Proteomes" id="UP000061432"/>
    </source>
</evidence>
<reference evidence="15" key="2">
    <citation type="submission" date="2015-01" db="EMBL/GenBank/DDBJ databases">
        <title>Complete genome sequence of Methylobacterium aquaticum strain 22A.</title>
        <authorList>
            <person name="Tani A."/>
            <person name="Ogura Y."/>
            <person name="Hayashi T."/>
        </authorList>
    </citation>
    <scope>NUCLEOTIDE SEQUENCE [LARGE SCALE GENOMIC DNA]</scope>
    <source>
        <strain evidence="15">MA-22A</strain>
    </source>
</reference>
<keyword evidence="3" id="KW-0171">Cobalt transport</keyword>
<evidence type="ECO:0000256" key="6">
    <source>
        <dbReference type="ARBA" id="ARBA00022596"/>
    </source>
</evidence>
<dbReference type="GO" id="GO:0006824">
    <property type="term" value="P:cobalt ion transport"/>
    <property type="evidence" value="ECO:0007669"/>
    <property type="project" value="UniProtKB-KW"/>
</dbReference>
<sequence>MLTRALPLALPSRGLQRLLLAALAVLAAAALLAVLLGLLAPGFRAPPRSPFGIGFREASPNGATSLGAWLLAMQAGFSRALQAAVSAVKDGRDGAPTLVGLGFAYGVLHAAGPGHGKAVIAGYLMAGERALKRGFTLSLLAALLQAVVALALVGGGAVVLRLTAAGLNQAGTVIETAGFACVAVLGAAVTWRKAGQLARLLNREAGPACGPGCGHAGLADGTRVERLAGWREQAGVVLAAGTRPCAGAILVLVFALSQGILWAGVAATLAMALGTAITTGILAALAVFAKALALRLAGGRGQGGAIAVGVLELWAAAFVLVLGAGLLSGWAATAF</sequence>
<evidence type="ECO:0000313" key="14">
    <source>
        <dbReference type="EMBL" id="BAQ47248.1"/>
    </source>
</evidence>
<dbReference type="PANTHER" id="PTHR40659:SF1">
    <property type="entry name" value="NICKEL_COBALT EFFLUX SYSTEM RCNA"/>
    <property type="match status" value="1"/>
</dbReference>
<comment type="subcellular location">
    <subcellularLocation>
        <location evidence="2 13">Cell membrane</location>
        <topology evidence="2 13">Multi-pass membrane protein</topology>
    </subcellularLocation>
</comment>
<keyword evidence="10" id="KW-0921">Nickel transport</keyword>
<accession>A0A0C6FFD0</accession>
<keyword evidence="4 13" id="KW-0813">Transport</keyword>
<evidence type="ECO:0000256" key="1">
    <source>
        <dbReference type="ARBA" id="ARBA00002510"/>
    </source>
</evidence>
<dbReference type="Pfam" id="PF03824">
    <property type="entry name" value="NicO"/>
    <property type="match status" value="2"/>
</dbReference>
<name>A0A0C6FFD0_9HYPH</name>
<evidence type="ECO:0000256" key="3">
    <source>
        <dbReference type="ARBA" id="ARBA00022426"/>
    </source>
</evidence>
<dbReference type="PANTHER" id="PTHR40659">
    <property type="entry name" value="NICKEL/COBALT EFFLUX SYSTEM RCNA"/>
    <property type="match status" value="1"/>
</dbReference>
<dbReference type="Proteomes" id="UP000061432">
    <property type="component" value="Chromosome"/>
</dbReference>
<organism evidence="14 15">
    <name type="scientific">Methylobacterium aquaticum</name>
    <dbReference type="NCBI Taxonomy" id="270351"/>
    <lineage>
        <taxon>Bacteria</taxon>
        <taxon>Pseudomonadati</taxon>
        <taxon>Pseudomonadota</taxon>
        <taxon>Alphaproteobacteria</taxon>
        <taxon>Hyphomicrobiales</taxon>
        <taxon>Methylobacteriaceae</taxon>
        <taxon>Methylobacterium</taxon>
    </lineage>
</organism>
<dbReference type="InterPro" id="IPR051224">
    <property type="entry name" value="NiCoT_RcnA"/>
</dbReference>
<evidence type="ECO:0000256" key="9">
    <source>
        <dbReference type="ARBA" id="ARBA00023065"/>
    </source>
</evidence>
<feature type="transmembrane region" description="Helical" evidence="13">
    <location>
        <begin position="260"/>
        <end position="293"/>
    </location>
</feature>
<dbReference type="GO" id="GO:0010045">
    <property type="term" value="P:response to nickel cation"/>
    <property type="evidence" value="ECO:0007669"/>
    <property type="project" value="TreeGrafter"/>
</dbReference>
<feature type="transmembrane region" description="Helical" evidence="13">
    <location>
        <begin position="234"/>
        <end position="254"/>
    </location>
</feature>
<keyword evidence="7 13" id="KW-0812">Transmembrane</keyword>
<dbReference type="PATRIC" id="fig|270351.10.peg.4081"/>
<comment type="function">
    <text evidence="1">Efflux system for nickel and cobalt.</text>
</comment>
<proteinExistence type="inferred from homology"/>
<evidence type="ECO:0000256" key="2">
    <source>
        <dbReference type="ARBA" id="ARBA00004651"/>
    </source>
</evidence>
<dbReference type="STRING" id="270351.Maq22A_c21080"/>
<keyword evidence="8 13" id="KW-1133">Transmembrane helix</keyword>
<dbReference type="GO" id="GO:0046583">
    <property type="term" value="F:monoatomic cation efflux transmembrane transporter activity"/>
    <property type="evidence" value="ECO:0007669"/>
    <property type="project" value="TreeGrafter"/>
</dbReference>
<feature type="transmembrane region" description="Helical" evidence="13">
    <location>
        <begin position="305"/>
        <end position="332"/>
    </location>
</feature>
<evidence type="ECO:0000256" key="10">
    <source>
        <dbReference type="ARBA" id="ARBA00023112"/>
    </source>
</evidence>
<dbReference type="InterPro" id="IPR011541">
    <property type="entry name" value="Ni/Co_transpt_high_affinity"/>
</dbReference>
<dbReference type="KEGG" id="maqu:Maq22A_c21080"/>
<gene>
    <name evidence="14" type="ORF">Maq22A_c21080</name>
</gene>
<protein>
    <recommendedName>
        <fullName evidence="13">Nickel/cobalt efflux system</fullName>
    </recommendedName>
</protein>
<dbReference type="GO" id="GO:0015099">
    <property type="term" value="F:nickel cation transmembrane transporter activity"/>
    <property type="evidence" value="ECO:0007669"/>
    <property type="project" value="UniProtKB-UniRule"/>
</dbReference>
<evidence type="ECO:0000256" key="12">
    <source>
        <dbReference type="ARBA" id="ARBA00023285"/>
    </source>
</evidence>
<evidence type="ECO:0000256" key="4">
    <source>
        <dbReference type="ARBA" id="ARBA00022448"/>
    </source>
</evidence>
<dbReference type="AlphaFoldDB" id="A0A0C6FFD0"/>
<dbReference type="GO" id="GO:0032025">
    <property type="term" value="P:response to cobalt ion"/>
    <property type="evidence" value="ECO:0007669"/>
    <property type="project" value="TreeGrafter"/>
</dbReference>
<keyword evidence="11 13" id="KW-0472">Membrane</keyword>
<dbReference type="GO" id="GO:0005886">
    <property type="term" value="C:plasma membrane"/>
    <property type="evidence" value="ECO:0007669"/>
    <property type="project" value="UniProtKB-SubCell"/>
</dbReference>
<keyword evidence="5" id="KW-1003">Cell membrane</keyword>
<comment type="similarity">
    <text evidence="13">Belongs to the NiCoT transporter (TC 2.A.52) family.</text>
</comment>
<evidence type="ECO:0000256" key="13">
    <source>
        <dbReference type="RuleBase" id="RU362101"/>
    </source>
</evidence>
<keyword evidence="12" id="KW-0170">Cobalt</keyword>
<evidence type="ECO:0000256" key="8">
    <source>
        <dbReference type="ARBA" id="ARBA00022989"/>
    </source>
</evidence>
<evidence type="ECO:0000256" key="11">
    <source>
        <dbReference type="ARBA" id="ARBA00023136"/>
    </source>
</evidence>